<feature type="region of interest" description="Disordered" evidence="1">
    <location>
        <begin position="318"/>
        <end position="379"/>
    </location>
</feature>
<dbReference type="RefSeq" id="WP_344446769.1">
    <property type="nucleotide sequence ID" value="NZ_BAAALF010000293.1"/>
</dbReference>
<dbReference type="EMBL" id="BAAALF010000293">
    <property type="protein sequence ID" value="GAA1068988.1"/>
    <property type="molecule type" value="Genomic_DNA"/>
</dbReference>
<feature type="compositionally biased region" description="Basic and acidic residues" evidence="1">
    <location>
        <begin position="128"/>
        <end position="145"/>
    </location>
</feature>
<proteinExistence type="predicted"/>
<evidence type="ECO:0000313" key="2">
    <source>
        <dbReference type="EMBL" id="GAA1068988.1"/>
    </source>
</evidence>
<gene>
    <name evidence="2" type="ORF">GCM10009665_75170</name>
</gene>
<protein>
    <recommendedName>
        <fullName evidence="4">DUF222 domain-containing protein</fullName>
    </recommendedName>
</protein>
<keyword evidence="3" id="KW-1185">Reference proteome</keyword>
<name>A0ABP4DQL0_9ACTN</name>
<reference evidence="3" key="1">
    <citation type="journal article" date="2019" name="Int. J. Syst. Evol. Microbiol.">
        <title>The Global Catalogue of Microorganisms (GCM) 10K type strain sequencing project: providing services to taxonomists for standard genome sequencing and annotation.</title>
        <authorList>
            <consortium name="The Broad Institute Genomics Platform"/>
            <consortium name="The Broad Institute Genome Sequencing Center for Infectious Disease"/>
            <person name="Wu L."/>
            <person name="Ma J."/>
        </authorList>
    </citation>
    <scope>NUCLEOTIDE SEQUENCE [LARGE SCALE GENOMIC DNA]</scope>
    <source>
        <strain evidence="3">JCM 13004</strain>
    </source>
</reference>
<feature type="compositionally biased region" description="Low complexity" evidence="1">
    <location>
        <begin position="347"/>
        <end position="358"/>
    </location>
</feature>
<evidence type="ECO:0008006" key="4">
    <source>
        <dbReference type="Google" id="ProtNLM"/>
    </source>
</evidence>
<feature type="region of interest" description="Disordered" evidence="1">
    <location>
        <begin position="126"/>
        <end position="161"/>
    </location>
</feature>
<comment type="caution">
    <text evidence="2">The sequence shown here is derived from an EMBL/GenBank/DDBJ whole genome shotgun (WGS) entry which is preliminary data.</text>
</comment>
<dbReference type="Proteomes" id="UP001500037">
    <property type="component" value="Unassembled WGS sequence"/>
</dbReference>
<organism evidence="2 3">
    <name type="scientific">Kitasatospora nipponensis</name>
    <dbReference type="NCBI Taxonomy" id="258049"/>
    <lineage>
        <taxon>Bacteria</taxon>
        <taxon>Bacillati</taxon>
        <taxon>Actinomycetota</taxon>
        <taxon>Actinomycetes</taxon>
        <taxon>Kitasatosporales</taxon>
        <taxon>Streptomycetaceae</taxon>
        <taxon>Kitasatospora</taxon>
    </lineage>
</organism>
<feature type="region of interest" description="Disordered" evidence="1">
    <location>
        <begin position="276"/>
        <end position="297"/>
    </location>
</feature>
<evidence type="ECO:0000313" key="3">
    <source>
        <dbReference type="Proteomes" id="UP001500037"/>
    </source>
</evidence>
<sequence>MPVRAVRPAVPFGDPPPQTCIQVAGEAALLAVIAADDAMAAVCRSRSGSTVRLEAAMHEAHREATEAARHADHAEKYADDPEMPTSALAYCARQAVHHAVLAQAAAGVETTAASLRAELDRVLTPAEQAERESARRQEEAQHEAEQQAATGMDRENRERAASNQYLAKQHVAELGWTTGHLRVLEAAATGRLYWRGGRARLAVRHDEWTGGRRISHARTQALLTAKFLTAAQQHDGTRVLTPSPMGHVALELARLHQPGLHTSDHAAYEGRLARVRRRHKRRDDQKAAARLLPPLDPSAQKLYQKPVTIIEQQALTAQQAPLEPAPANPSETGAGRLPAATPPRPALAPTTTPRAPARAPRKAPRALPNPVSPLQPTLW</sequence>
<accession>A0ABP4DQL0</accession>
<evidence type="ECO:0000256" key="1">
    <source>
        <dbReference type="SAM" id="MobiDB-lite"/>
    </source>
</evidence>